<evidence type="ECO:0000313" key="2">
    <source>
        <dbReference type="Proteomes" id="UP000076154"/>
    </source>
</evidence>
<reference evidence="1" key="1">
    <citation type="submission" date="2018-04" db="EMBL/GenBank/DDBJ databases">
        <title>Whole genome sequencing of Hypsizygus marmoreus.</title>
        <authorList>
            <person name="Choi I.-G."/>
            <person name="Min B."/>
            <person name="Kim J.-G."/>
            <person name="Kim S."/>
            <person name="Oh Y.-L."/>
            <person name="Kong W.-S."/>
            <person name="Park H."/>
            <person name="Jeong J."/>
            <person name="Song E.-S."/>
        </authorList>
    </citation>
    <scope>NUCLEOTIDE SEQUENCE [LARGE SCALE GENOMIC DNA]</scope>
    <source>
        <strain evidence="1">51987-8</strain>
    </source>
</reference>
<keyword evidence="2" id="KW-1185">Reference proteome</keyword>
<proteinExistence type="predicted"/>
<protein>
    <submittedName>
        <fullName evidence="1">Uncharacterized protein</fullName>
    </submittedName>
</protein>
<organism evidence="1 2">
    <name type="scientific">Hypsizygus marmoreus</name>
    <name type="common">White beech mushroom</name>
    <name type="synonym">Agaricus marmoreus</name>
    <dbReference type="NCBI Taxonomy" id="39966"/>
    <lineage>
        <taxon>Eukaryota</taxon>
        <taxon>Fungi</taxon>
        <taxon>Dikarya</taxon>
        <taxon>Basidiomycota</taxon>
        <taxon>Agaricomycotina</taxon>
        <taxon>Agaricomycetes</taxon>
        <taxon>Agaricomycetidae</taxon>
        <taxon>Agaricales</taxon>
        <taxon>Tricholomatineae</taxon>
        <taxon>Lyophyllaceae</taxon>
        <taxon>Hypsizygus</taxon>
    </lineage>
</organism>
<dbReference type="Proteomes" id="UP000076154">
    <property type="component" value="Unassembled WGS sequence"/>
</dbReference>
<dbReference type="EMBL" id="LUEZ02000022">
    <property type="protein sequence ID" value="RDB26857.1"/>
    <property type="molecule type" value="Genomic_DNA"/>
</dbReference>
<comment type="caution">
    <text evidence="1">The sequence shown here is derived from an EMBL/GenBank/DDBJ whole genome shotgun (WGS) entry which is preliminary data.</text>
</comment>
<dbReference type="InParanoid" id="A0A369K275"/>
<name>A0A369K275_HYPMA</name>
<gene>
    <name evidence="1" type="ORF">Hypma_005204</name>
</gene>
<dbReference type="AlphaFoldDB" id="A0A369K275"/>
<evidence type="ECO:0000313" key="1">
    <source>
        <dbReference type="EMBL" id="RDB26857.1"/>
    </source>
</evidence>
<accession>A0A369K275</accession>
<sequence>MFTAMRALRAFEPGDKQVSSEEREQELCLTLVSMLWICWQGALTPRRRRTTLPPSSFFVRRDSTTVPRLASAAAGVAAVTLARSTLSWSCRASI</sequence>